<reference evidence="1" key="1">
    <citation type="submission" date="2023-03" db="EMBL/GenBank/DDBJ databases">
        <authorList>
            <person name="Steffen K."/>
            <person name="Cardenas P."/>
        </authorList>
    </citation>
    <scope>NUCLEOTIDE SEQUENCE</scope>
</reference>
<name>A0AA35QRT4_GEOBA</name>
<protein>
    <submittedName>
        <fullName evidence="1">Uncharacterized protein</fullName>
    </submittedName>
</protein>
<keyword evidence="2" id="KW-1185">Reference proteome</keyword>
<evidence type="ECO:0000313" key="1">
    <source>
        <dbReference type="EMBL" id="CAI7988587.1"/>
    </source>
</evidence>
<organism evidence="1 2">
    <name type="scientific">Geodia barretti</name>
    <name type="common">Barrett's horny sponge</name>
    <dbReference type="NCBI Taxonomy" id="519541"/>
    <lineage>
        <taxon>Eukaryota</taxon>
        <taxon>Metazoa</taxon>
        <taxon>Porifera</taxon>
        <taxon>Demospongiae</taxon>
        <taxon>Heteroscleromorpha</taxon>
        <taxon>Tetractinellida</taxon>
        <taxon>Astrophorina</taxon>
        <taxon>Geodiidae</taxon>
        <taxon>Geodia</taxon>
    </lineage>
</organism>
<dbReference type="EMBL" id="CASHTH010000002">
    <property type="protein sequence ID" value="CAI7988587.1"/>
    <property type="molecule type" value="Genomic_DNA"/>
</dbReference>
<feature type="non-terminal residue" evidence="1">
    <location>
        <position position="1"/>
    </location>
</feature>
<sequence length="48" mass="5575">MISALAQLMQTMKRLDLPTRQEKEEFLLHIEAAMEVLERIPGLRSHQA</sequence>
<evidence type="ECO:0000313" key="2">
    <source>
        <dbReference type="Proteomes" id="UP001174909"/>
    </source>
</evidence>
<gene>
    <name evidence="1" type="ORF">GBAR_LOCUS16</name>
</gene>
<dbReference type="AlphaFoldDB" id="A0AA35QRT4"/>
<proteinExistence type="predicted"/>
<comment type="caution">
    <text evidence="1">The sequence shown here is derived from an EMBL/GenBank/DDBJ whole genome shotgun (WGS) entry which is preliminary data.</text>
</comment>
<dbReference type="Proteomes" id="UP001174909">
    <property type="component" value="Unassembled WGS sequence"/>
</dbReference>
<accession>A0AA35QRT4</accession>